<reference evidence="1 2" key="1">
    <citation type="journal article" date="2015" name="Stand. Genomic Sci.">
        <title>Genomic Encyclopedia of Bacterial and Archaeal Type Strains, Phase III: the genomes of soil and plant-associated and newly described type strains.</title>
        <authorList>
            <person name="Whitman W.B."/>
            <person name="Woyke T."/>
            <person name="Klenk H.P."/>
            <person name="Zhou Y."/>
            <person name="Lilburn T.G."/>
            <person name="Beck B.J."/>
            <person name="De Vos P."/>
            <person name="Vandamme P."/>
            <person name="Eisen J.A."/>
            <person name="Garrity G."/>
            <person name="Hugenholtz P."/>
            <person name="Kyrpides N.C."/>
        </authorList>
    </citation>
    <scope>NUCLEOTIDE SEQUENCE [LARGE SCALE GENOMIC DNA]</scope>
    <source>
        <strain evidence="1 2">CGMCC 1.7271</strain>
    </source>
</reference>
<dbReference type="EMBL" id="VLLE01000003">
    <property type="protein sequence ID" value="TWI83634.1"/>
    <property type="molecule type" value="Genomic_DNA"/>
</dbReference>
<gene>
    <name evidence="1" type="ORF">IQ13_1746</name>
</gene>
<evidence type="ECO:0008006" key="3">
    <source>
        <dbReference type="Google" id="ProtNLM"/>
    </source>
</evidence>
<dbReference type="Gene3D" id="2.50.20.10">
    <property type="entry name" value="Lipoprotein localisation LolA/LolB/LppX"/>
    <property type="match status" value="1"/>
</dbReference>
<protein>
    <recommendedName>
        <fullName evidence="3">Outer membrane lipoprotein-sorting protein</fullName>
    </recommendedName>
</protein>
<proteinExistence type="predicted"/>
<dbReference type="AlphaFoldDB" id="A0A562SRJ5"/>
<organism evidence="1 2">
    <name type="scientific">Lacibacter cauensis</name>
    <dbReference type="NCBI Taxonomy" id="510947"/>
    <lineage>
        <taxon>Bacteria</taxon>
        <taxon>Pseudomonadati</taxon>
        <taxon>Bacteroidota</taxon>
        <taxon>Chitinophagia</taxon>
        <taxon>Chitinophagales</taxon>
        <taxon>Chitinophagaceae</taxon>
        <taxon>Lacibacter</taxon>
    </lineage>
</organism>
<evidence type="ECO:0000313" key="2">
    <source>
        <dbReference type="Proteomes" id="UP000316167"/>
    </source>
</evidence>
<accession>A0A562SRJ5</accession>
<comment type="caution">
    <text evidence="1">The sequence shown here is derived from an EMBL/GenBank/DDBJ whole genome shotgun (WGS) entry which is preliminary data.</text>
</comment>
<sequence length="241" mass="26953">MTLLHKKRNQLKIVSVMLVLTSFFLLLTSFRKELTADELLKKVKAKMDKVNDYVATGKMKTDVVFIKAPIANIKSYYKKPNRFAIKRDGGVSLLPKGGVSVNVSSLLLTEDYTAIDAGKTTLGTTAVRIIKLLPLSEKSDVVLTTMYVDEANLLIRKASTTTKENGTFDMEMQFGKYAEWGLPDKVLFSFNTKDYKLPKGITLEYDDGSKKPELPKNKKGKVEITYSSYVINKGVSDAMLK</sequence>
<dbReference type="RefSeq" id="WP_242009505.1">
    <property type="nucleotide sequence ID" value="NZ_VLLE01000003.1"/>
</dbReference>
<dbReference type="Proteomes" id="UP000316167">
    <property type="component" value="Unassembled WGS sequence"/>
</dbReference>
<keyword evidence="2" id="KW-1185">Reference proteome</keyword>
<name>A0A562SRJ5_9BACT</name>
<evidence type="ECO:0000313" key="1">
    <source>
        <dbReference type="EMBL" id="TWI83634.1"/>
    </source>
</evidence>